<feature type="transmembrane region" description="Helical" evidence="1">
    <location>
        <begin position="35"/>
        <end position="57"/>
    </location>
</feature>
<evidence type="ECO:0000313" key="4">
    <source>
        <dbReference type="Proteomes" id="UP000003751"/>
    </source>
</evidence>
<protein>
    <submittedName>
        <fullName evidence="2">Uncharacterized protein</fullName>
    </submittedName>
</protein>
<reference evidence="3" key="3">
    <citation type="submission" date="2016-11" db="EMBL/GenBank/DDBJ databases">
        <authorList>
            <person name="Jaros S."/>
            <person name="Januszkiewicz K."/>
            <person name="Wedrychowicz H."/>
        </authorList>
    </citation>
    <scope>NUCLEOTIDE SEQUENCE [LARGE SCALE GENOMIC DNA]</scope>
    <source>
        <strain evidence="3">DX253</strain>
    </source>
</reference>
<keyword evidence="1" id="KW-0812">Transmembrane</keyword>
<feature type="transmembrane region" description="Helical" evidence="1">
    <location>
        <begin position="150"/>
        <end position="173"/>
    </location>
</feature>
<keyword evidence="1" id="KW-1133">Transmembrane helix</keyword>
<feature type="transmembrane region" description="Helical" evidence="1">
    <location>
        <begin position="9"/>
        <end position="29"/>
    </location>
</feature>
<keyword evidence="5" id="KW-1185">Reference proteome</keyword>
<feature type="transmembrane region" description="Helical" evidence="1">
    <location>
        <begin position="69"/>
        <end position="87"/>
    </location>
</feature>
<sequence length="271" mass="29781">MFQRPVQHIFFDLAFGVYTAILALVVVALLTSTHYLSRISLATACFGFLLGVALAVARDNLIELLVRTRLYLAASLGPLLFLLITDIGTSSGVIPDANLLQDLTDEALLLAITGLILYGTTMNCYAVILQQNEDVLTEWFGRADTRYLRFVRILSFVSGLVFLASGLMLPISIEPAQGLFASIGGVLLANAVIVGKTRHYTLVESGLLVKRSGTLATRFIPRQQLRSVEYNEDVLTLHRGFPWPVPFRCRLGPIPDSESVAYSLQKYVDGD</sequence>
<accession>E7QWQ4</accession>
<evidence type="ECO:0000313" key="2">
    <source>
        <dbReference type="EMBL" id="EFW91150.1"/>
    </source>
</evidence>
<dbReference type="EMBL" id="FRAN01000006">
    <property type="protein sequence ID" value="SHL35773.1"/>
    <property type="molecule type" value="Genomic_DNA"/>
</dbReference>
<evidence type="ECO:0000313" key="5">
    <source>
        <dbReference type="Proteomes" id="UP000184203"/>
    </source>
</evidence>
<evidence type="ECO:0000256" key="1">
    <source>
        <dbReference type="SAM" id="Phobius"/>
    </source>
</evidence>
<feature type="transmembrane region" description="Helical" evidence="1">
    <location>
        <begin position="107"/>
        <end position="129"/>
    </location>
</feature>
<evidence type="ECO:0000313" key="3">
    <source>
        <dbReference type="EMBL" id="SHL35773.1"/>
    </source>
</evidence>
<name>E7QWQ4_HALPU</name>
<organism evidence="2 4">
    <name type="scientific">Haladaptatus paucihalophilus DX253</name>
    <dbReference type="NCBI Taxonomy" id="797209"/>
    <lineage>
        <taxon>Archaea</taxon>
        <taxon>Methanobacteriati</taxon>
        <taxon>Methanobacteriota</taxon>
        <taxon>Stenosarchaea group</taxon>
        <taxon>Halobacteria</taxon>
        <taxon>Halobacteriales</taxon>
        <taxon>Haladaptataceae</taxon>
        <taxon>Haladaptatus</taxon>
    </lineage>
</organism>
<gene>
    <name evidence="3" type="ORF">SAMN05444342_3635</name>
    <name evidence="2" type="ORF">ZOD2009_16211</name>
</gene>
<reference evidence="2 4" key="1">
    <citation type="journal article" date="2014" name="ISME J.">
        <title>Trehalose/2-sulfotrehalose biosynthesis and glycine-betaine uptake are widely spread mechanisms for osmoadaptation in the Halobacteriales.</title>
        <authorList>
            <person name="Youssef N.H."/>
            <person name="Savage-Ashlock K.N."/>
            <person name="McCully A.L."/>
            <person name="Luedtke B."/>
            <person name="Shaw E.I."/>
            <person name="Hoff W.D."/>
            <person name="Elshahed M.S."/>
        </authorList>
    </citation>
    <scope>NUCLEOTIDE SEQUENCE [LARGE SCALE GENOMIC DNA]</scope>
    <source>
        <strain evidence="2 4">DX253</strain>
    </source>
</reference>
<dbReference type="AlphaFoldDB" id="E7QWQ4"/>
<keyword evidence="1" id="KW-0472">Membrane</keyword>
<feature type="transmembrane region" description="Helical" evidence="1">
    <location>
        <begin position="179"/>
        <end position="195"/>
    </location>
</feature>
<proteinExistence type="predicted"/>
<dbReference type="Proteomes" id="UP000003751">
    <property type="component" value="Unassembled WGS sequence"/>
</dbReference>
<dbReference type="Proteomes" id="UP000184203">
    <property type="component" value="Unassembled WGS sequence"/>
</dbReference>
<dbReference type="EMBL" id="AEMG01000018">
    <property type="protein sequence ID" value="EFW91150.1"/>
    <property type="molecule type" value="Genomic_DNA"/>
</dbReference>
<reference evidence="5" key="2">
    <citation type="submission" date="2016-11" db="EMBL/GenBank/DDBJ databases">
        <authorList>
            <person name="Varghese N."/>
            <person name="Submissions S."/>
        </authorList>
    </citation>
    <scope>NUCLEOTIDE SEQUENCE [LARGE SCALE GENOMIC DNA]</scope>
    <source>
        <strain evidence="5">DX253</strain>
    </source>
</reference>
<dbReference type="OrthoDB" id="177918at2157"/>
<dbReference type="eggNOG" id="arCOG09071">
    <property type="taxonomic scope" value="Archaea"/>
</dbReference>
<dbReference type="RefSeq" id="WP_007981529.1">
    <property type="nucleotide sequence ID" value="NZ_AEMG01000018.1"/>
</dbReference>